<keyword evidence="1" id="KW-0472">Membrane</keyword>
<dbReference type="AlphaFoldDB" id="A0A6A8DKK9"/>
<gene>
    <name evidence="2" type="ORF">GH741_16835</name>
</gene>
<dbReference type="Proteomes" id="UP000799092">
    <property type="component" value="Unassembled WGS sequence"/>
</dbReference>
<dbReference type="EMBL" id="WJNG01000015">
    <property type="protein sequence ID" value="MRH44311.1"/>
    <property type="molecule type" value="Genomic_DNA"/>
</dbReference>
<sequence length="56" mass="5937">MVEKFMKFVREEEGQGMAEYGLILAGVAVVCIAIFFTLGGEIKSLIGNVASGLTTP</sequence>
<reference evidence="2" key="1">
    <citation type="submission" date="2019-11" db="EMBL/GenBank/DDBJ databases">
        <authorList>
            <person name="Li J."/>
        </authorList>
    </citation>
    <scope>NUCLEOTIDE SEQUENCE</scope>
    <source>
        <strain evidence="2">B6B</strain>
    </source>
</reference>
<dbReference type="OrthoDB" id="290056at2"/>
<name>A0A6A8DKK9_9BACI</name>
<keyword evidence="3" id="KW-1185">Reference proteome</keyword>
<evidence type="ECO:0000256" key="1">
    <source>
        <dbReference type="SAM" id="Phobius"/>
    </source>
</evidence>
<feature type="transmembrane region" description="Helical" evidence="1">
    <location>
        <begin position="20"/>
        <end position="38"/>
    </location>
</feature>
<protein>
    <submittedName>
        <fullName evidence="2">Flp family type IVb pilin</fullName>
    </submittedName>
</protein>
<keyword evidence="1" id="KW-1133">Transmembrane helix</keyword>
<evidence type="ECO:0000313" key="2">
    <source>
        <dbReference type="EMBL" id="MRH44311.1"/>
    </source>
</evidence>
<keyword evidence="1" id="KW-0812">Transmembrane</keyword>
<accession>A0A6A8DKK9</accession>
<comment type="caution">
    <text evidence="2">The sequence shown here is derived from an EMBL/GenBank/DDBJ whole genome shotgun (WGS) entry which is preliminary data.</text>
</comment>
<dbReference type="RefSeq" id="WP_153737915.1">
    <property type="nucleotide sequence ID" value="NZ_WJNG01000015.1"/>
</dbReference>
<evidence type="ECO:0000313" key="3">
    <source>
        <dbReference type="Proteomes" id="UP000799092"/>
    </source>
</evidence>
<proteinExistence type="predicted"/>
<organism evidence="2 3">
    <name type="scientific">Aquibacillus halophilus</name>
    <dbReference type="NCBI Taxonomy" id="930132"/>
    <lineage>
        <taxon>Bacteria</taxon>
        <taxon>Bacillati</taxon>
        <taxon>Bacillota</taxon>
        <taxon>Bacilli</taxon>
        <taxon>Bacillales</taxon>
        <taxon>Bacillaceae</taxon>
        <taxon>Aquibacillus</taxon>
    </lineage>
</organism>